<name>A0A073IRK1_9BACT</name>
<reference evidence="1 2" key="1">
    <citation type="submission" date="2014-04" db="EMBL/GenBank/DDBJ databases">
        <title>Draft Genome Sequence of Synergistes jonesii.</title>
        <authorList>
            <person name="Coil D.A."/>
            <person name="Eisen J.A."/>
            <person name="Holland-Moritz H.E."/>
        </authorList>
    </citation>
    <scope>NUCLEOTIDE SEQUENCE [LARGE SCALE GENOMIC DNA]</scope>
    <source>
        <strain evidence="1 2">78-1</strain>
    </source>
</reference>
<dbReference type="Proteomes" id="UP000027665">
    <property type="component" value="Unassembled WGS sequence"/>
</dbReference>
<comment type="caution">
    <text evidence="1">The sequence shown here is derived from an EMBL/GenBank/DDBJ whole genome shotgun (WGS) entry which is preliminary data.</text>
</comment>
<dbReference type="EMBL" id="JMKI01000033">
    <property type="protein sequence ID" value="KEJ92195.1"/>
    <property type="molecule type" value="Genomic_DNA"/>
</dbReference>
<proteinExistence type="predicted"/>
<accession>A0A073IRK1</accession>
<feature type="non-terminal residue" evidence="1">
    <location>
        <position position="1"/>
    </location>
</feature>
<evidence type="ECO:0000313" key="2">
    <source>
        <dbReference type="Proteomes" id="UP000027665"/>
    </source>
</evidence>
<gene>
    <name evidence="1" type="ORF">EH55_05235</name>
</gene>
<keyword evidence="2" id="KW-1185">Reference proteome</keyword>
<protein>
    <submittedName>
        <fullName evidence="1">Uncharacterized protein</fullName>
    </submittedName>
</protein>
<evidence type="ECO:0000313" key="1">
    <source>
        <dbReference type="EMBL" id="KEJ92195.1"/>
    </source>
</evidence>
<organism evidence="1 2">
    <name type="scientific">Synergistes jonesii</name>
    <dbReference type="NCBI Taxonomy" id="2754"/>
    <lineage>
        <taxon>Bacteria</taxon>
        <taxon>Thermotogati</taxon>
        <taxon>Synergistota</taxon>
        <taxon>Synergistia</taxon>
        <taxon>Synergistales</taxon>
        <taxon>Synergistaceae</taxon>
        <taxon>Synergistes</taxon>
    </lineage>
</organism>
<dbReference type="STRING" id="2754.EH55_05235"/>
<sequence length="60" mass="6923">AAQDARNALPRLWEIFRDALERDDKELALEMSIKRFNYLKALAILRSGVPGFHTAIAYLY</sequence>
<dbReference type="AlphaFoldDB" id="A0A073IRK1"/>